<feature type="domain" description="Carbohydrate kinase FGGY C-terminal" evidence="5">
    <location>
        <begin position="297"/>
        <end position="448"/>
    </location>
</feature>
<evidence type="ECO:0000259" key="5">
    <source>
        <dbReference type="Pfam" id="PF02782"/>
    </source>
</evidence>
<comment type="similarity">
    <text evidence="1">Belongs to the FGGY kinase family.</text>
</comment>
<dbReference type="GO" id="GO:0005975">
    <property type="term" value="P:carbohydrate metabolic process"/>
    <property type="evidence" value="ECO:0007669"/>
    <property type="project" value="InterPro"/>
</dbReference>
<dbReference type="Proteomes" id="UP000683246">
    <property type="component" value="Chromosome"/>
</dbReference>
<dbReference type="PROSITE" id="PS00933">
    <property type="entry name" value="FGGY_KINASES_1"/>
    <property type="match status" value="1"/>
</dbReference>
<dbReference type="EMBL" id="CP058649">
    <property type="protein sequence ID" value="QUI25320.1"/>
    <property type="molecule type" value="Genomic_DNA"/>
</dbReference>
<dbReference type="Pfam" id="PF02782">
    <property type="entry name" value="FGGY_C"/>
    <property type="match status" value="1"/>
</dbReference>
<accession>A0A8J8MP38</accession>
<evidence type="ECO:0000259" key="4">
    <source>
        <dbReference type="Pfam" id="PF00370"/>
    </source>
</evidence>
<evidence type="ECO:0000256" key="2">
    <source>
        <dbReference type="ARBA" id="ARBA00022679"/>
    </source>
</evidence>
<dbReference type="RefSeq" id="WP_212696021.1">
    <property type="nucleotide sequence ID" value="NZ_CP058649.1"/>
</dbReference>
<feature type="domain" description="Carbohydrate kinase FGGY N-terminal" evidence="4">
    <location>
        <begin position="4"/>
        <end position="241"/>
    </location>
</feature>
<proteinExistence type="inferred from homology"/>
<gene>
    <name evidence="6" type="ORF">HZI73_24800</name>
</gene>
<dbReference type="Gene3D" id="3.30.420.40">
    <property type="match status" value="2"/>
</dbReference>
<dbReference type="GO" id="GO:0016773">
    <property type="term" value="F:phosphotransferase activity, alcohol group as acceptor"/>
    <property type="evidence" value="ECO:0007669"/>
    <property type="project" value="InterPro"/>
</dbReference>
<dbReference type="AlphaFoldDB" id="A0A8J8MP38"/>
<evidence type="ECO:0000313" key="7">
    <source>
        <dbReference type="Proteomes" id="UP000683246"/>
    </source>
</evidence>
<dbReference type="GO" id="GO:0016301">
    <property type="term" value="F:kinase activity"/>
    <property type="evidence" value="ECO:0007669"/>
    <property type="project" value="UniProtKB-KW"/>
</dbReference>
<dbReference type="InterPro" id="IPR000577">
    <property type="entry name" value="Carb_kinase_FGGY"/>
</dbReference>
<dbReference type="InterPro" id="IPR050406">
    <property type="entry name" value="FGGY_Carb_Kinase"/>
</dbReference>
<dbReference type="PIRSF" id="PIRSF000538">
    <property type="entry name" value="GlpK"/>
    <property type="match status" value="1"/>
</dbReference>
<keyword evidence="2" id="KW-0808">Transferase</keyword>
<dbReference type="InterPro" id="IPR018483">
    <property type="entry name" value="Carb_kinase_FGGY_CS"/>
</dbReference>
<dbReference type="PANTHER" id="PTHR43095:SF2">
    <property type="entry name" value="GLUCONOKINASE"/>
    <property type="match status" value="1"/>
</dbReference>
<dbReference type="InterPro" id="IPR018485">
    <property type="entry name" value="FGGY_C"/>
</dbReference>
<dbReference type="InterPro" id="IPR018484">
    <property type="entry name" value="FGGY_N"/>
</dbReference>
<sequence>MTVAGIDIGTTGCKCTIYNDKGQLISESYEAYKSDISPEMHKISPSVVWEKVQEVIGDAVKHVTDLKGIGVTSFGEAAVLLDINHEPVWDSLLFSDPNGREECQHLIHHFGTEYLNKITGLCPDIMYTIVKLMWLKNNQPKVFEKCKRICLFEDYIVYKLSGIFQIDHSLAARTMAFNVHTLMWDEAILSFAGIDKSMLPKVVPIGTTAGPIKTPLAKALGINEKTLIVSGCHDQIAAAIGTGVYKEGMVVDGTGTVECMTSIYHNRDVDERLLHRGNFARMPFLHDLHVTYAFSFTGGALLKWYREKIGALEAKANKKEDQSDYDYFNAQVDNTKPTGLLILPYFAGAGTPYMDMEAKGTILGLTLDTTKEDLYKGLMEGVTYEMRLNLERLSQAGVHVDCIRATGGGATSEIWLQMKADILKKPVTSLGAAQSGTLGCVMLAGIACGMFNSIEEAESIFVTLHKTYYPNEGMSALYDDLYEKYKKIYPAIKNI</sequence>
<dbReference type="PANTHER" id="PTHR43095">
    <property type="entry name" value="SUGAR KINASE"/>
    <property type="match status" value="1"/>
</dbReference>
<evidence type="ECO:0000256" key="3">
    <source>
        <dbReference type="ARBA" id="ARBA00022777"/>
    </source>
</evidence>
<organism evidence="6 7">
    <name type="scientific">Vallitalea pronyensis</name>
    <dbReference type="NCBI Taxonomy" id="1348613"/>
    <lineage>
        <taxon>Bacteria</taxon>
        <taxon>Bacillati</taxon>
        <taxon>Bacillota</taxon>
        <taxon>Clostridia</taxon>
        <taxon>Lachnospirales</taxon>
        <taxon>Vallitaleaceae</taxon>
        <taxon>Vallitalea</taxon>
    </lineage>
</organism>
<dbReference type="InterPro" id="IPR043129">
    <property type="entry name" value="ATPase_NBD"/>
</dbReference>
<keyword evidence="3 6" id="KW-0418">Kinase</keyword>
<dbReference type="CDD" id="cd07773">
    <property type="entry name" value="ASKHA_NBD_FGGY_FK"/>
    <property type="match status" value="1"/>
</dbReference>
<evidence type="ECO:0000256" key="1">
    <source>
        <dbReference type="ARBA" id="ARBA00009156"/>
    </source>
</evidence>
<dbReference type="Pfam" id="PF00370">
    <property type="entry name" value="FGGY_N"/>
    <property type="match status" value="1"/>
</dbReference>
<evidence type="ECO:0000313" key="6">
    <source>
        <dbReference type="EMBL" id="QUI25320.1"/>
    </source>
</evidence>
<name>A0A8J8MP38_9FIRM</name>
<dbReference type="SUPFAM" id="SSF53067">
    <property type="entry name" value="Actin-like ATPase domain"/>
    <property type="match status" value="2"/>
</dbReference>
<dbReference type="KEGG" id="vpy:HZI73_24800"/>
<reference evidence="6" key="1">
    <citation type="submission" date="2020-07" db="EMBL/GenBank/DDBJ databases">
        <title>Vallitalea pronyensis genome.</title>
        <authorList>
            <person name="Postec A."/>
        </authorList>
    </citation>
    <scope>NUCLEOTIDE SEQUENCE</scope>
    <source>
        <strain evidence="6">FatNI3</strain>
    </source>
</reference>
<protein>
    <submittedName>
        <fullName evidence="6">Carbohydrate kinase</fullName>
    </submittedName>
</protein>
<keyword evidence="7" id="KW-1185">Reference proteome</keyword>